<gene>
    <name evidence="1" type="primary">ORF4692</name>
</gene>
<protein>
    <submittedName>
        <fullName evidence="1">Uncharacterized protein</fullName>
    </submittedName>
</protein>
<evidence type="ECO:0000313" key="1">
    <source>
        <dbReference type="EMBL" id="CEK48631.1"/>
    </source>
</evidence>
<proteinExistence type="predicted"/>
<organism evidence="1">
    <name type="scientific">Arion vulgaris</name>
    <dbReference type="NCBI Taxonomy" id="1028688"/>
    <lineage>
        <taxon>Eukaryota</taxon>
        <taxon>Metazoa</taxon>
        <taxon>Spiralia</taxon>
        <taxon>Lophotrochozoa</taxon>
        <taxon>Mollusca</taxon>
        <taxon>Gastropoda</taxon>
        <taxon>Heterobranchia</taxon>
        <taxon>Euthyneura</taxon>
        <taxon>Panpulmonata</taxon>
        <taxon>Eupulmonata</taxon>
        <taxon>Stylommatophora</taxon>
        <taxon>Helicina</taxon>
        <taxon>Arionoidea</taxon>
        <taxon>Arionidae</taxon>
        <taxon>Arion</taxon>
    </lineage>
</organism>
<reference evidence="1" key="1">
    <citation type="submission" date="2014-12" db="EMBL/GenBank/DDBJ databases">
        <title>Insight into the proteome of Arion vulgaris.</title>
        <authorList>
            <person name="Aradska J."/>
            <person name="Bulat T."/>
            <person name="Smidak R."/>
            <person name="Sarate P."/>
            <person name="Gangsoo J."/>
            <person name="Sialana F."/>
            <person name="Bilban M."/>
            <person name="Lubec G."/>
        </authorList>
    </citation>
    <scope>NUCLEOTIDE SEQUENCE</scope>
    <source>
        <tissue evidence="1">Skin</tissue>
    </source>
</reference>
<name>A0A0B6XYL5_9EUPU</name>
<dbReference type="AlphaFoldDB" id="A0A0B6XYL5"/>
<dbReference type="EMBL" id="HACG01001766">
    <property type="protein sequence ID" value="CEK48631.1"/>
    <property type="molecule type" value="Transcribed_RNA"/>
</dbReference>
<feature type="non-terminal residue" evidence="1">
    <location>
        <position position="66"/>
    </location>
</feature>
<sequence>MRKQSVMCKLAGNTCGVDSRILSQVYTGAVRPTVEYASLSRISAVHSNKLILEKTQNRCVRTILGA</sequence>
<accession>A0A0B6XYL5</accession>